<dbReference type="EMBL" id="JXLN01012671">
    <property type="protein sequence ID" value="KPM08735.1"/>
    <property type="molecule type" value="Genomic_DNA"/>
</dbReference>
<evidence type="ECO:0000313" key="2">
    <source>
        <dbReference type="EMBL" id="KPM08735.1"/>
    </source>
</evidence>
<dbReference type="GO" id="GO:0003678">
    <property type="term" value="F:DNA helicase activity"/>
    <property type="evidence" value="ECO:0007669"/>
    <property type="project" value="InterPro"/>
</dbReference>
<dbReference type="Pfam" id="PF00772">
    <property type="entry name" value="DnaB"/>
    <property type="match status" value="1"/>
</dbReference>
<dbReference type="Gene3D" id="1.10.860.10">
    <property type="entry name" value="DNAb Helicase, Chain A"/>
    <property type="match status" value="1"/>
</dbReference>
<dbReference type="InterPro" id="IPR036185">
    <property type="entry name" value="DNA_heli_DnaB-like_N_sf"/>
</dbReference>
<comment type="caution">
    <text evidence="2">The sequence shown here is derived from an EMBL/GenBank/DDBJ whole genome shotgun (WGS) entry which is preliminary data.</text>
</comment>
<reference evidence="2 3" key="1">
    <citation type="journal article" date="2015" name="Parasit. Vectors">
        <title>Draft genome of the scabies mite.</title>
        <authorList>
            <person name="Rider S.D.Jr."/>
            <person name="Morgan M.S."/>
            <person name="Arlian L.G."/>
        </authorList>
    </citation>
    <scope>NUCLEOTIDE SEQUENCE [LARGE SCALE GENOMIC DNA]</scope>
    <source>
        <strain evidence="2">Arlian Lab</strain>
    </source>
</reference>
<evidence type="ECO:0000259" key="1">
    <source>
        <dbReference type="Pfam" id="PF00772"/>
    </source>
</evidence>
<dbReference type="VEuPathDB" id="VectorBase:SSCA006248"/>
<name>A0A132ADU3_SARSC</name>
<proteinExistence type="predicted"/>
<dbReference type="GO" id="GO:0005524">
    <property type="term" value="F:ATP binding"/>
    <property type="evidence" value="ECO:0007669"/>
    <property type="project" value="InterPro"/>
</dbReference>
<protein>
    <recommendedName>
        <fullName evidence="1">DNA helicase DnaB-like N-terminal domain-containing protein</fullName>
    </recommendedName>
</protein>
<dbReference type="InterPro" id="IPR016136">
    <property type="entry name" value="DNA_helicase_N/primase_C"/>
</dbReference>
<dbReference type="Proteomes" id="UP000616769">
    <property type="component" value="Unassembled WGS sequence"/>
</dbReference>
<organism evidence="2 3">
    <name type="scientific">Sarcoptes scabiei</name>
    <name type="common">Itch mite</name>
    <name type="synonym">Acarus scabiei</name>
    <dbReference type="NCBI Taxonomy" id="52283"/>
    <lineage>
        <taxon>Eukaryota</taxon>
        <taxon>Metazoa</taxon>
        <taxon>Ecdysozoa</taxon>
        <taxon>Arthropoda</taxon>
        <taxon>Chelicerata</taxon>
        <taxon>Arachnida</taxon>
        <taxon>Acari</taxon>
        <taxon>Acariformes</taxon>
        <taxon>Sarcoptiformes</taxon>
        <taxon>Astigmata</taxon>
        <taxon>Psoroptidia</taxon>
        <taxon>Sarcoptoidea</taxon>
        <taxon>Sarcoptidae</taxon>
        <taxon>Sarcoptinae</taxon>
        <taxon>Sarcoptes</taxon>
    </lineage>
</organism>
<dbReference type="SUPFAM" id="SSF48024">
    <property type="entry name" value="N-terminal domain of DnaB helicase"/>
    <property type="match status" value="1"/>
</dbReference>
<sequence>MMENRVEDHLESVAWDDPAAPGPETPAGVDAEAMLLSCLLWVDDVPAGDVAYVVDYLHPKDFFSPYSGALFGVMQALAAEGRAVGAGEVCWWVRENPDRVDVTFPAGGACEPMVADLAGLGGVPAGVVYWADEVLGRSYRRQFAAATTCLAQVGATAPEGELFDHLAEVGARQRRAKARREGFLPGVPTASGRGQDARVQARGELVEVFAAVGQITARNTRRKSTDNSAAGG</sequence>
<gene>
    <name evidence="2" type="ORF">QR98_0072590</name>
</gene>
<dbReference type="GO" id="GO:0006260">
    <property type="term" value="P:DNA replication"/>
    <property type="evidence" value="ECO:0007669"/>
    <property type="project" value="InterPro"/>
</dbReference>
<feature type="domain" description="DNA helicase DnaB-like N-terminal" evidence="1">
    <location>
        <begin position="26"/>
        <end position="91"/>
    </location>
</feature>
<accession>A0A132ADU3</accession>
<evidence type="ECO:0000313" key="3">
    <source>
        <dbReference type="Proteomes" id="UP000616769"/>
    </source>
</evidence>
<feature type="non-terminal residue" evidence="2">
    <location>
        <position position="232"/>
    </location>
</feature>
<dbReference type="InterPro" id="IPR007693">
    <property type="entry name" value="DNA_helicase_DnaB-like_N"/>
</dbReference>
<dbReference type="AlphaFoldDB" id="A0A132ADU3"/>